<protein>
    <submittedName>
        <fullName evidence="3">YciI family protein</fullName>
    </submittedName>
</protein>
<dbReference type="SUPFAM" id="SSF54909">
    <property type="entry name" value="Dimeric alpha+beta barrel"/>
    <property type="match status" value="1"/>
</dbReference>
<evidence type="ECO:0000313" key="4">
    <source>
        <dbReference type="Proteomes" id="UP000516105"/>
    </source>
</evidence>
<evidence type="ECO:0000259" key="2">
    <source>
        <dbReference type="Pfam" id="PF03795"/>
    </source>
</evidence>
<keyword evidence="4" id="KW-1185">Reference proteome</keyword>
<dbReference type="InterPro" id="IPR011008">
    <property type="entry name" value="Dimeric_a/b-barrel"/>
</dbReference>
<dbReference type="Gene3D" id="3.30.70.1060">
    <property type="entry name" value="Dimeric alpha+beta barrel"/>
    <property type="match status" value="1"/>
</dbReference>
<dbReference type="Proteomes" id="UP000516105">
    <property type="component" value="Chromosome"/>
</dbReference>
<name>A0ABX6TDF2_9SPHN</name>
<feature type="domain" description="YCII-related" evidence="2">
    <location>
        <begin position="11"/>
        <end position="91"/>
    </location>
</feature>
<dbReference type="InterPro" id="IPR005545">
    <property type="entry name" value="YCII"/>
</dbReference>
<dbReference type="Pfam" id="PF03795">
    <property type="entry name" value="YCII"/>
    <property type="match status" value="1"/>
</dbReference>
<dbReference type="InterPro" id="IPR051807">
    <property type="entry name" value="Sec-metab_biosynth-assoc"/>
</dbReference>
<evidence type="ECO:0000313" key="3">
    <source>
        <dbReference type="EMBL" id="QNP47022.1"/>
    </source>
</evidence>
<organism evidence="3 4">
    <name type="scientific">Sphingomonas sediminicola</name>
    <dbReference type="NCBI Taxonomy" id="386874"/>
    <lineage>
        <taxon>Bacteria</taxon>
        <taxon>Pseudomonadati</taxon>
        <taxon>Pseudomonadota</taxon>
        <taxon>Alphaproteobacteria</taxon>
        <taxon>Sphingomonadales</taxon>
        <taxon>Sphingomonadaceae</taxon>
        <taxon>Sphingomonas</taxon>
    </lineage>
</organism>
<gene>
    <name evidence="3" type="ORF">H9L14_12600</name>
</gene>
<reference evidence="3 4" key="1">
    <citation type="submission" date="2020-08" db="EMBL/GenBank/DDBJ databases">
        <title>Genome sequence of Sphingomonas sediminicola KACC 15039T.</title>
        <authorList>
            <person name="Hyun D.-W."/>
            <person name="Bae J.-W."/>
        </authorList>
    </citation>
    <scope>NUCLEOTIDE SEQUENCE [LARGE SCALE GENOMIC DNA]</scope>
    <source>
        <strain evidence="3 4">KACC 15039</strain>
    </source>
</reference>
<dbReference type="NCBIfam" id="NF009508">
    <property type="entry name" value="PRK12866.1"/>
    <property type="match status" value="1"/>
</dbReference>
<dbReference type="PANTHER" id="PTHR33606">
    <property type="entry name" value="PROTEIN YCII"/>
    <property type="match status" value="1"/>
</dbReference>
<accession>A0ABX6TDF2</accession>
<dbReference type="PANTHER" id="PTHR33606:SF3">
    <property type="entry name" value="PROTEIN YCII"/>
    <property type="match status" value="1"/>
</dbReference>
<dbReference type="EMBL" id="CP060782">
    <property type="protein sequence ID" value="QNP47022.1"/>
    <property type="molecule type" value="Genomic_DNA"/>
</dbReference>
<sequence length="107" mass="11860">MGRGDEALLLFYETGPDYLDRRPQFRAEHLRHAWSAAEHGEIVVAGALADPVDGAVLMFQGEDKSVAEDFARADPYVVRGLIARWHVREWTTVVGELAATPVQPETS</sequence>
<proteinExistence type="inferred from homology"/>
<evidence type="ECO:0000256" key="1">
    <source>
        <dbReference type="ARBA" id="ARBA00007689"/>
    </source>
</evidence>
<comment type="similarity">
    <text evidence="1">Belongs to the YciI family.</text>
</comment>